<dbReference type="STRING" id="51028.A0A0N4V3T5"/>
<dbReference type="InterPro" id="IPR002223">
    <property type="entry name" value="Kunitz_BPTI"/>
</dbReference>
<dbReference type="WBParaSite" id="EVEC_0000473101-mRNA-1">
    <property type="protein sequence ID" value="EVEC_0000473101-mRNA-1"/>
    <property type="gene ID" value="EVEC_0000473101"/>
</dbReference>
<evidence type="ECO:0000259" key="5">
    <source>
        <dbReference type="PROSITE" id="PS50279"/>
    </source>
</evidence>
<dbReference type="PANTHER" id="PTHR10083:SF328">
    <property type="entry name" value="TISSUE FACTOR PATHWAY INHIBITOR"/>
    <property type="match status" value="1"/>
</dbReference>
<evidence type="ECO:0000313" key="7">
    <source>
        <dbReference type="Proteomes" id="UP000274131"/>
    </source>
</evidence>
<dbReference type="InterPro" id="IPR050098">
    <property type="entry name" value="TFPI/VKTCI-like"/>
</dbReference>
<dbReference type="FunFam" id="4.10.410.10:FF:000020">
    <property type="entry name" value="Collagen, type VI, alpha 3"/>
    <property type="match status" value="1"/>
</dbReference>
<dbReference type="Proteomes" id="UP000274131">
    <property type="component" value="Unassembled WGS sequence"/>
</dbReference>
<dbReference type="InterPro" id="IPR036880">
    <property type="entry name" value="Kunitz_BPTI_sf"/>
</dbReference>
<dbReference type="GO" id="GO:0004867">
    <property type="term" value="F:serine-type endopeptidase inhibitor activity"/>
    <property type="evidence" value="ECO:0007669"/>
    <property type="project" value="UniProtKB-KW"/>
</dbReference>
<dbReference type="OrthoDB" id="196393at2759"/>
<feature type="signal peptide" evidence="4">
    <location>
        <begin position="1"/>
        <end position="21"/>
    </location>
</feature>
<keyword evidence="7" id="KW-1185">Reference proteome</keyword>
<dbReference type="Pfam" id="PF00014">
    <property type="entry name" value="Kunitz_BPTI"/>
    <property type="match status" value="1"/>
</dbReference>
<dbReference type="PROSITE" id="PS50279">
    <property type="entry name" value="BPTI_KUNITZ_2"/>
    <property type="match status" value="1"/>
</dbReference>
<dbReference type="AlphaFoldDB" id="A0A0N4V3T5"/>
<evidence type="ECO:0000313" key="6">
    <source>
        <dbReference type="EMBL" id="VDD89688.1"/>
    </source>
</evidence>
<reference evidence="6 7" key="2">
    <citation type="submission" date="2018-10" db="EMBL/GenBank/DDBJ databases">
        <authorList>
            <consortium name="Pathogen Informatics"/>
        </authorList>
    </citation>
    <scope>NUCLEOTIDE SEQUENCE [LARGE SCALE GENOMIC DNA]</scope>
</reference>
<organism evidence="8">
    <name type="scientific">Enterobius vermicularis</name>
    <name type="common">Human pinworm</name>
    <dbReference type="NCBI Taxonomy" id="51028"/>
    <lineage>
        <taxon>Eukaryota</taxon>
        <taxon>Metazoa</taxon>
        <taxon>Ecdysozoa</taxon>
        <taxon>Nematoda</taxon>
        <taxon>Chromadorea</taxon>
        <taxon>Rhabditida</taxon>
        <taxon>Spirurina</taxon>
        <taxon>Oxyuridomorpha</taxon>
        <taxon>Oxyuroidea</taxon>
        <taxon>Oxyuridae</taxon>
        <taxon>Enterobius</taxon>
    </lineage>
</organism>
<evidence type="ECO:0000313" key="8">
    <source>
        <dbReference type="WBParaSite" id="EVEC_0000473101-mRNA-1"/>
    </source>
</evidence>
<proteinExistence type="predicted"/>
<name>A0A0N4V3T5_ENTVE</name>
<protein>
    <submittedName>
        <fullName evidence="8">BPTI/Kunitz inhibitor domain-containing protein</fullName>
    </submittedName>
</protein>
<sequence length="113" mass="12882">MGNIDLALLCIVIFLVHFAELIRIPPAKCNSALDRGPCKNFTSKWYYDRYSKQCRSFFYGGCQGNGNLFDSLEGGSIYRITATLLYLKIKNCDKQARLLHLASIQLVHNNQNF</sequence>
<evidence type="ECO:0000256" key="2">
    <source>
        <dbReference type="ARBA" id="ARBA00022900"/>
    </source>
</evidence>
<dbReference type="SMART" id="SM00131">
    <property type="entry name" value="KU"/>
    <property type="match status" value="1"/>
</dbReference>
<dbReference type="PANTHER" id="PTHR10083">
    <property type="entry name" value="KUNITZ-TYPE PROTEASE INHIBITOR-RELATED"/>
    <property type="match status" value="1"/>
</dbReference>
<feature type="domain" description="BPTI/Kunitz inhibitor" evidence="5">
    <location>
        <begin position="29"/>
        <end position="73"/>
    </location>
</feature>
<evidence type="ECO:0000256" key="3">
    <source>
        <dbReference type="ARBA" id="ARBA00023157"/>
    </source>
</evidence>
<dbReference type="CDD" id="cd00109">
    <property type="entry name" value="Kunitz-type"/>
    <property type="match status" value="1"/>
</dbReference>
<keyword evidence="4" id="KW-0732">Signal</keyword>
<dbReference type="SUPFAM" id="SSF57362">
    <property type="entry name" value="BPTI-like"/>
    <property type="match status" value="1"/>
</dbReference>
<dbReference type="Gene3D" id="4.10.410.10">
    <property type="entry name" value="Pancreatic trypsin inhibitor Kunitz domain"/>
    <property type="match status" value="1"/>
</dbReference>
<evidence type="ECO:0000256" key="4">
    <source>
        <dbReference type="SAM" id="SignalP"/>
    </source>
</evidence>
<reference evidence="8" key="1">
    <citation type="submission" date="2017-02" db="UniProtKB">
        <authorList>
            <consortium name="WormBaseParasite"/>
        </authorList>
    </citation>
    <scope>IDENTIFICATION</scope>
</reference>
<keyword evidence="3" id="KW-1015">Disulfide bond</keyword>
<feature type="chain" id="PRO_5043122667" evidence="4">
    <location>
        <begin position="22"/>
        <end position="113"/>
    </location>
</feature>
<keyword evidence="2" id="KW-0722">Serine protease inhibitor</keyword>
<gene>
    <name evidence="6" type="ORF">EVEC_LOCUS4439</name>
</gene>
<accession>A0A0N4V3T5</accession>
<dbReference type="GO" id="GO:0005615">
    <property type="term" value="C:extracellular space"/>
    <property type="evidence" value="ECO:0007669"/>
    <property type="project" value="TreeGrafter"/>
</dbReference>
<keyword evidence="1" id="KW-0646">Protease inhibitor</keyword>
<evidence type="ECO:0000256" key="1">
    <source>
        <dbReference type="ARBA" id="ARBA00022690"/>
    </source>
</evidence>
<dbReference type="EMBL" id="UXUI01007857">
    <property type="protein sequence ID" value="VDD89688.1"/>
    <property type="molecule type" value="Genomic_DNA"/>
</dbReference>